<feature type="domain" description="Metallo-beta-lactamase" evidence="2">
    <location>
        <begin position="13"/>
        <end position="248"/>
    </location>
</feature>
<protein>
    <submittedName>
        <fullName evidence="4">MBL fold metallo-hydrolase</fullName>
    </submittedName>
</protein>
<dbReference type="PANTHER" id="PTHR11203:SF37">
    <property type="entry name" value="INTEGRATOR COMPLEX SUBUNIT 11"/>
    <property type="match status" value="1"/>
</dbReference>
<dbReference type="InterPro" id="IPR036866">
    <property type="entry name" value="RibonucZ/Hydroxyglut_hydro"/>
</dbReference>
<evidence type="ECO:0000313" key="5">
    <source>
        <dbReference type="Proteomes" id="UP000614469"/>
    </source>
</evidence>
<dbReference type="AlphaFoldDB" id="A0A8J6NHW3"/>
<dbReference type="GO" id="GO:0016787">
    <property type="term" value="F:hydrolase activity"/>
    <property type="evidence" value="ECO:0007669"/>
    <property type="project" value="UniProtKB-KW"/>
</dbReference>
<comment type="caution">
    <text evidence="4">The sequence shown here is derived from an EMBL/GenBank/DDBJ whole genome shotgun (WGS) entry which is preliminary data.</text>
</comment>
<dbReference type="SMART" id="SM00849">
    <property type="entry name" value="Lactamase_B"/>
    <property type="match status" value="1"/>
</dbReference>
<feature type="domain" description="Beta-Casp" evidence="3">
    <location>
        <begin position="253"/>
        <end position="379"/>
    </location>
</feature>
<accession>A0A8J6NHW3</accession>
<keyword evidence="1" id="KW-0378">Hydrolase</keyword>
<dbReference type="SMART" id="SM01027">
    <property type="entry name" value="Beta-Casp"/>
    <property type="match status" value="1"/>
</dbReference>
<reference evidence="4 5" key="1">
    <citation type="submission" date="2020-08" db="EMBL/GenBank/DDBJ databases">
        <title>Bridging the membrane lipid divide: bacteria of the FCB group superphylum have the potential to synthesize archaeal ether lipids.</title>
        <authorList>
            <person name="Villanueva L."/>
            <person name="Von Meijenfeldt F.A.B."/>
            <person name="Westbye A.B."/>
            <person name="Yadav S."/>
            <person name="Hopmans E.C."/>
            <person name="Dutilh B.E."/>
            <person name="Sinninghe Damste J.S."/>
        </authorList>
    </citation>
    <scope>NUCLEOTIDE SEQUENCE [LARGE SCALE GENOMIC DNA]</scope>
    <source>
        <strain evidence="4">NIOZ-UU36</strain>
    </source>
</reference>
<dbReference type="Proteomes" id="UP000614469">
    <property type="component" value="Unassembled WGS sequence"/>
</dbReference>
<evidence type="ECO:0000259" key="2">
    <source>
        <dbReference type="SMART" id="SM00849"/>
    </source>
</evidence>
<dbReference type="InterPro" id="IPR050698">
    <property type="entry name" value="MBL"/>
</dbReference>
<dbReference type="Pfam" id="PF07521">
    <property type="entry name" value="RMMBL"/>
    <property type="match status" value="1"/>
</dbReference>
<dbReference type="Gene3D" id="3.60.15.10">
    <property type="entry name" value="Ribonuclease Z/Hydroxyacylglutathione hydrolase-like"/>
    <property type="match status" value="1"/>
</dbReference>
<dbReference type="EMBL" id="JACNJN010000032">
    <property type="protein sequence ID" value="MBC8333924.1"/>
    <property type="molecule type" value="Genomic_DNA"/>
</dbReference>
<dbReference type="Pfam" id="PF00753">
    <property type="entry name" value="Lactamase_B"/>
    <property type="match status" value="1"/>
</dbReference>
<proteinExistence type="predicted"/>
<dbReference type="PANTHER" id="PTHR11203">
    <property type="entry name" value="CLEAVAGE AND POLYADENYLATION SPECIFICITY FACTOR FAMILY MEMBER"/>
    <property type="match status" value="1"/>
</dbReference>
<dbReference type="InterPro" id="IPR022712">
    <property type="entry name" value="Beta_Casp"/>
</dbReference>
<evidence type="ECO:0000259" key="3">
    <source>
        <dbReference type="SMART" id="SM01027"/>
    </source>
</evidence>
<evidence type="ECO:0000256" key="1">
    <source>
        <dbReference type="ARBA" id="ARBA00022801"/>
    </source>
</evidence>
<dbReference type="InterPro" id="IPR001279">
    <property type="entry name" value="Metallo-B-lactamas"/>
</dbReference>
<sequence>MKIKFHGAARTVTGSMHLLEINGSRILLDCGLFQGKRKETYERNRNFPFDPSKIDAVLLSHAHIDHSGNLPNLVKQGYPGKIIATRATTHLVKLMLRDSGHIQESDAAFVNKKRAKKGLPPVEPLYTLEDAEIVAGHFQSVEYDAPSQVAEGVRATFMDAGHILGSAGIALDIEEDGRKFRLWFSGDIGRRDLPLLRDPVLPVNADYLIMESTYGDKAHRSPEKAYEELRAVIQETIERGGKVIIPAFAVGRTQELAVFLHEMITAGEIPTVPIYVDSPLAINASQIFNEHPEVMDEETINHIREHGHAALDFAQINYTRSVEESKAINDYKKPAVIISASGMAEAGRILHHLRNNIEDPSNTILIVGWQAPHTLGRRLADRETKIKIFGEKFNRKARVETIGGLSAHAGRDLLFEYASAVKDQVQKIFLVHAEERGALPLKKELEMNGFKAVYYPEPHSVFEI</sequence>
<dbReference type="SUPFAM" id="SSF56281">
    <property type="entry name" value="Metallo-hydrolase/oxidoreductase"/>
    <property type="match status" value="1"/>
</dbReference>
<dbReference type="Pfam" id="PF10996">
    <property type="entry name" value="Beta-Casp"/>
    <property type="match status" value="1"/>
</dbReference>
<dbReference type="GO" id="GO:0004521">
    <property type="term" value="F:RNA endonuclease activity"/>
    <property type="evidence" value="ECO:0007669"/>
    <property type="project" value="TreeGrafter"/>
</dbReference>
<dbReference type="CDD" id="cd16295">
    <property type="entry name" value="TTHA0252-CPSF-like_MBL-fold"/>
    <property type="match status" value="1"/>
</dbReference>
<evidence type="ECO:0000313" key="4">
    <source>
        <dbReference type="EMBL" id="MBC8333924.1"/>
    </source>
</evidence>
<organism evidence="4 5">
    <name type="scientific">Candidatus Desulfolinea nitratireducens</name>
    <dbReference type="NCBI Taxonomy" id="2841698"/>
    <lineage>
        <taxon>Bacteria</taxon>
        <taxon>Bacillati</taxon>
        <taxon>Chloroflexota</taxon>
        <taxon>Anaerolineae</taxon>
        <taxon>Anaerolineales</taxon>
        <taxon>Anaerolineales incertae sedis</taxon>
        <taxon>Candidatus Desulfolinea</taxon>
    </lineage>
</organism>
<dbReference type="Gene3D" id="3.40.50.10890">
    <property type="match status" value="1"/>
</dbReference>
<dbReference type="InterPro" id="IPR011108">
    <property type="entry name" value="RMMBL"/>
</dbReference>
<name>A0A8J6NHW3_9CHLR</name>
<gene>
    <name evidence="4" type="ORF">H8E29_01550</name>
</gene>